<feature type="compositionally biased region" description="Polar residues" evidence="1">
    <location>
        <begin position="61"/>
        <end position="70"/>
    </location>
</feature>
<feature type="region of interest" description="Disordered" evidence="1">
    <location>
        <begin position="1"/>
        <end position="70"/>
    </location>
</feature>
<protein>
    <submittedName>
        <fullName evidence="2">Uncharacterized protein</fullName>
    </submittedName>
</protein>
<name>A0A4Z2EFA0_9TELE</name>
<gene>
    <name evidence="2" type="ORF">EYF80_062438</name>
</gene>
<dbReference type="EMBL" id="SRLO01008327">
    <property type="protein sequence ID" value="TNN27418.1"/>
    <property type="molecule type" value="Genomic_DNA"/>
</dbReference>
<keyword evidence="3" id="KW-1185">Reference proteome</keyword>
<comment type="caution">
    <text evidence="2">The sequence shown here is derived from an EMBL/GenBank/DDBJ whole genome shotgun (WGS) entry which is preliminary data.</text>
</comment>
<dbReference type="AlphaFoldDB" id="A0A4Z2EFA0"/>
<proteinExistence type="predicted"/>
<organism evidence="2 3">
    <name type="scientific">Liparis tanakae</name>
    <name type="common">Tanaka's snailfish</name>
    <dbReference type="NCBI Taxonomy" id="230148"/>
    <lineage>
        <taxon>Eukaryota</taxon>
        <taxon>Metazoa</taxon>
        <taxon>Chordata</taxon>
        <taxon>Craniata</taxon>
        <taxon>Vertebrata</taxon>
        <taxon>Euteleostomi</taxon>
        <taxon>Actinopterygii</taxon>
        <taxon>Neopterygii</taxon>
        <taxon>Teleostei</taxon>
        <taxon>Neoteleostei</taxon>
        <taxon>Acanthomorphata</taxon>
        <taxon>Eupercaria</taxon>
        <taxon>Perciformes</taxon>
        <taxon>Cottioidei</taxon>
        <taxon>Cottales</taxon>
        <taxon>Liparidae</taxon>
        <taxon>Liparis</taxon>
    </lineage>
</organism>
<evidence type="ECO:0000313" key="2">
    <source>
        <dbReference type="EMBL" id="TNN27418.1"/>
    </source>
</evidence>
<evidence type="ECO:0000256" key="1">
    <source>
        <dbReference type="SAM" id="MobiDB-lite"/>
    </source>
</evidence>
<sequence length="70" mass="7606">MEDVELAEQPTRSADTLAAINKDPFENPAYGSDIEDVDVTSQPAASSTQQFESIGDDGFESFQNPTYMVS</sequence>
<dbReference type="Proteomes" id="UP000314294">
    <property type="component" value="Unassembled WGS sequence"/>
</dbReference>
<reference evidence="2 3" key="1">
    <citation type="submission" date="2019-03" db="EMBL/GenBank/DDBJ databases">
        <title>First draft genome of Liparis tanakae, snailfish: a comprehensive survey of snailfish specific genes.</title>
        <authorList>
            <person name="Kim W."/>
            <person name="Song I."/>
            <person name="Jeong J.-H."/>
            <person name="Kim D."/>
            <person name="Kim S."/>
            <person name="Ryu S."/>
            <person name="Song J.Y."/>
            <person name="Lee S.K."/>
        </authorList>
    </citation>
    <scope>NUCLEOTIDE SEQUENCE [LARGE SCALE GENOMIC DNA]</scope>
    <source>
        <tissue evidence="2">Muscle</tissue>
    </source>
</reference>
<feature type="compositionally biased region" description="Polar residues" evidence="1">
    <location>
        <begin position="39"/>
        <end position="52"/>
    </location>
</feature>
<accession>A0A4Z2EFA0</accession>
<evidence type="ECO:0000313" key="3">
    <source>
        <dbReference type="Proteomes" id="UP000314294"/>
    </source>
</evidence>